<evidence type="ECO:0000256" key="12">
    <source>
        <dbReference type="ARBA" id="ARBA00047973"/>
    </source>
</evidence>
<comment type="similarity">
    <text evidence="3">Belongs to the class II aldolase/RraA-like family.</text>
</comment>
<comment type="function">
    <text evidence="8">Catalyzes the aldol cleavage of 4-hydroxy-4-methyl-2-oxoglutarate (HMG) into 2 molecules of pyruvate. Also contains a secondary oxaloacetate (OAA) decarboxylase activity due to the common pyruvate enolate transition state formed following C-C bond cleavage in the retro-aldol and decarboxylation reactions.</text>
</comment>
<dbReference type="GO" id="GO:0046872">
    <property type="term" value="F:metal ion binding"/>
    <property type="evidence" value="ECO:0007669"/>
    <property type="project" value="UniProtKB-KW"/>
</dbReference>
<dbReference type="Pfam" id="PF03737">
    <property type="entry name" value="RraA-like"/>
    <property type="match status" value="1"/>
</dbReference>
<evidence type="ECO:0000256" key="7">
    <source>
        <dbReference type="ARBA" id="ARBA00016549"/>
    </source>
</evidence>
<evidence type="ECO:0000313" key="14">
    <source>
        <dbReference type="EMBL" id="QJX81172.1"/>
    </source>
</evidence>
<gene>
    <name evidence="14" type="ORF">FDZ14_34305</name>
</gene>
<feature type="binding site" evidence="13">
    <location>
        <begin position="91"/>
        <end position="94"/>
    </location>
    <ligand>
        <name>substrate</name>
    </ligand>
</feature>
<dbReference type="AlphaFoldDB" id="A0A6M6E2J8"/>
<dbReference type="SUPFAM" id="SSF89562">
    <property type="entry name" value="RraA-like"/>
    <property type="match status" value="1"/>
</dbReference>
<dbReference type="GO" id="GO:0008948">
    <property type="term" value="F:oxaloacetate decarboxylase activity"/>
    <property type="evidence" value="ECO:0007669"/>
    <property type="project" value="UniProtKB-EC"/>
</dbReference>
<evidence type="ECO:0000256" key="5">
    <source>
        <dbReference type="ARBA" id="ARBA00012213"/>
    </source>
</evidence>
<name>A0A6M6E2J8_PRIMG</name>
<keyword evidence="13" id="KW-0479">Metal-binding</keyword>
<evidence type="ECO:0000256" key="6">
    <source>
        <dbReference type="ARBA" id="ARBA00012947"/>
    </source>
</evidence>
<dbReference type="Proteomes" id="UP000501076">
    <property type="component" value="Plasmid pFDU301B"/>
</dbReference>
<reference evidence="14 15" key="1">
    <citation type="submission" date="2019-10" db="EMBL/GenBank/DDBJ databases">
        <title>Complete genome sequences for adaption low water activity.</title>
        <authorList>
            <person name="Zhao L."/>
            <person name="Zhong J."/>
        </authorList>
    </citation>
    <scope>NUCLEOTIDE SEQUENCE [LARGE SCALE GENOMIC DNA]</scope>
    <source>
        <strain evidence="14 15">FDU301</strain>
        <plasmid evidence="15">pfdu301b</plasmid>
    </source>
</reference>
<dbReference type="EC" id="4.1.1.112" evidence="6"/>
<evidence type="ECO:0000256" key="8">
    <source>
        <dbReference type="ARBA" id="ARBA00025046"/>
    </source>
</evidence>
<dbReference type="Gene3D" id="3.50.30.40">
    <property type="entry name" value="Ribonuclease E inhibitor RraA/RraA-like"/>
    <property type="match status" value="1"/>
</dbReference>
<evidence type="ECO:0000256" key="1">
    <source>
        <dbReference type="ARBA" id="ARBA00001342"/>
    </source>
</evidence>
<sequence>MSKLAPLLSKDIIKRVELLNTTLISDAMGCTGSMDYKIKPVAPGMKVAGTAITVSLRPGDNLFLHQAIYDGKEGYVLVADGKGHTANAYLGELMAGAAKAIGIEGIIIDGLVRDKETLSESEFPIFAKGFIPNGPLKDGPGELHKPISCGGVSVIPGDLIVGDDDGVIVVPRDKIEEILSKAEKKLDYEKKRLETISAYEKARIQGEPEGNIEPPWLREQMKAYGL</sequence>
<dbReference type="PANTHER" id="PTHR33254:SF4">
    <property type="entry name" value="4-HYDROXY-4-METHYL-2-OXOGLUTARATE ALDOLASE 3-RELATED"/>
    <property type="match status" value="1"/>
</dbReference>
<comment type="cofactor">
    <cofactor evidence="13">
        <name>Mg(2+)</name>
        <dbReference type="ChEBI" id="CHEBI:18420"/>
    </cofactor>
</comment>
<feature type="binding site" evidence="13">
    <location>
        <position position="114"/>
    </location>
    <ligand>
        <name>Mg(2+)</name>
        <dbReference type="ChEBI" id="CHEBI:18420"/>
    </ligand>
</feature>
<dbReference type="InterPro" id="IPR036704">
    <property type="entry name" value="RraA/RraA-like_sf"/>
</dbReference>
<evidence type="ECO:0000256" key="9">
    <source>
        <dbReference type="ARBA" id="ARBA00029596"/>
    </source>
</evidence>
<evidence type="ECO:0000256" key="3">
    <source>
        <dbReference type="ARBA" id="ARBA00008621"/>
    </source>
</evidence>
<dbReference type="GO" id="GO:0047443">
    <property type="term" value="F:4-hydroxy-4-methyl-2-oxoglutarate aldolase activity"/>
    <property type="evidence" value="ECO:0007669"/>
    <property type="project" value="UniProtKB-EC"/>
</dbReference>
<evidence type="ECO:0000256" key="4">
    <source>
        <dbReference type="ARBA" id="ARBA00011233"/>
    </source>
</evidence>
<dbReference type="CDD" id="cd16841">
    <property type="entry name" value="RraA_family"/>
    <property type="match status" value="1"/>
</dbReference>
<organism evidence="14 15">
    <name type="scientific">Priestia megaterium</name>
    <name type="common">Bacillus megaterium</name>
    <dbReference type="NCBI Taxonomy" id="1404"/>
    <lineage>
        <taxon>Bacteria</taxon>
        <taxon>Bacillati</taxon>
        <taxon>Bacillota</taxon>
        <taxon>Bacilli</taxon>
        <taxon>Bacillales</taxon>
        <taxon>Bacillaceae</taxon>
        <taxon>Priestia</taxon>
    </lineage>
</organism>
<evidence type="ECO:0000256" key="13">
    <source>
        <dbReference type="PIRSR" id="PIRSR605493-1"/>
    </source>
</evidence>
<proteinExistence type="inferred from homology"/>
<keyword evidence="13" id="KW-0460">Magnesium</keyword>
<dbReference type="PANTHER" id="PTHR33254">
    <property type="entry name" value="4-HYDROXY-4-METHYL-2-OXOGLUTARATE ALDOLASE 3-RELATED"/>
    <property type="match status" value="1"/>
</dbReference>
<feature type="binding site" evidence="13">
    <location>
        <position position="113"/>
    </location>
    <ligand>
        <name>substrate</name>
    </ligand>
</feature>
<evidence type="ECO:0000256" key="11">
    <source>
        <dbReference type="ARBA" id="ARBA00032305"/>
    </source>
</evidence>
<evidence type="ECO:0000313" key="15">
    <source>
        <dbReference type="Proteomes" id="UP000501076"/>
    </source>
</evidence>
<keyword evidence="14" id="KW-0614">Plasmid</keyword>
<evidence type="ECO:0000256" key="10">
    <source>
        <dbReference type="ARBA" id="ARBA00030169"/>
    </source>
</evidence>
<protein>
    <recommendedName>
        <fullName evidence="7">Putative 4-hydroxy-4-methyl-2-oxoglutarate aldolase</fullName>
        <ecNumber evidence="6">4.1.1.112</ecNumber>
        <ecNumber evidence="5">4.1.3.17</ecNumber>
    </recommendedName>
    <alternativeName>
        <fullName evidence="11">Oxaloacetate decarboxylase</fullName>
    </alternativeName>
    <alternativeName>
        <fullName evidence="9">Regulator of ribonuclease activity homolog</fullName>
    </alternativeName>
    <alternativeName>
        <fullName evidence="10">RraA-like protein</fullName>
    </alternativeName>
</protein>
<dbReference type="RefSeq" id="WP_171779154.1">
    <property type="nucleotide sequence ID" value="NZ_CP045274.1"/>
</dbReference>
<evidence type="ECO:0000256" key="2">
    <source>
        <dbReference type="ARBA" id="ARBA00001968"/>
    </source>
</evidence>
<comment type="catalytic activity">
    <reaction evidence="12">
        <text>oxaloacetate + H(+) = pyruvate + CO2</text>
        <dbReference type="Rhea" id="RHEA:15641"/>
        <dbReference type="ChEBI" id="CHEBI:15361"/>
        <dbReference type="ChEBI" id="CHEBI:15378"/>
        <dbReference type="ChEBI" id="CHEBI:16452"/>
        <dbReference type="ChEBI" id="CHEBI:16526"/>
        <dbReference type="EC" id="4.1.1.112"/>
    </reaction>
</comment>
<geneLocation type="plasmid" evidence="15">
    <name>pfdu301b</name>
</geneLocation>
<dbReference type="InterPro" id="IPR005493">
    <property type="entry name" value="RraA/RraA-like"/>
</dbReference>
<comment type="subunit">
    <text evidence="4">Homotrimer.</text>
</comment>
<dbReference type="EC" id="4.1.3.17" evidence="5"/>
<comment type="cofactor">
    <cofactor evidence="2">
        <name>a divalent metal cation</name>
        <dbReference type="ChEBI" id="CHEBI:60240"/>
    </cofactor>
</comment>
<accession>A0A6M6E2J8</accession>
<dbReference type="EMBL" id="CP045274">
    <property type="protein sequence ID" value="QJX81172.1"/>
    <property type="molecule type" value="Genomic_DNA"/>
</dbReference>
<comment type="catalytic activity">
    <reaction evidence="1">
        <text>4-hydroxy-4-methyl-2-oxoglutarate = 2 pyruvate</text>
        <dbReference type="Rhea" id="RHEA:22748"/>
        <dbReference type="ChEBI" id="CHEBI:15361"/>
        <dbReference type="ChEBI" id="CHEBI:58276"/>
        <dbReference type="EC" id="4.1.3.17"/>
    </reaction>
</comment>